<evidence type="ECO:0000259" key="1">
    <source>
        <dbReference type="PROSITE" id="PS50943"/>
    </source>
</evidence>
<name>A0ABN3K9P8_9ACTN</name>
<dbReference type="SUPFAM" id="SSF47413">
    <property type="entry name" value="lambda repressor-like DNA-binding domains"/>
    <property type="match status" value="1"/>
</dbReference>
<dbReference type="EMBL" id="BAAARW010000038">
    <property type="protein sequence ID" value="GAA2450429.1"/>
    <property type="molecule type" value="Genomic_DNA"/>
</dbReference>
<reference evidence="2 3" key="1">
    <citation type="journal article" date="2019" name="Int. J. Syst. Evol. Microbiol.">
        <title>The Global Catalogue of Microorganisms (GCM) 10K type strain sequencing project: providing services to taxonomists for standard genome sequencing and annotation.</title>
        <authorList>
            <consortium name="The Broad Institute Genomics Platform"/>
            <consortium name="The Broad Institute Genome Sequencing Center for Infectious Disease"/>
            <person name="Wu L."/>
            <person name="Ma J."/>
        </authorList>
    </citation>
    <scope>NUCLEOTIDE SEQUENCE [LARGE SCALE GENOMIC DNA]</scope>
    <source>
        <strain evidence="2 3">JCM 3325</strain>
    </source>
</reference>
<organism evidence="2 3">
    <name type="scientific">Actinomadura vinacea</name>
    <dbReference type="NCBI Taxonomy" id="115336"/>
    <lineage>
        <taxon>Bacteria</taxon>
        <taxon>Bacillati</taxon>
        <taxon>Actinomycetota</taxon>
        <taxon>Actinomycetes</taxon>
        <taxon>Streptosporangiales</taxon>
        <taxon>Thermomonosporaceae</taxon>
        <taxon>Actinomadura</taxon>
    </lineage>
</organism>
<proteinExistence type="predicted"/>
<evidence type="ECO:0000313" key="3">
    <source>
        <dbReference type="Proteomes" id="UP001501231"/>
    </source>
</evidence>
<sequence>MSASPRPSVRQRRLAAELRRLREQVPMTGDEVADRLSWSTAKVSRIENARTGAKISDVRLLLDLYDVGGVRRDEIIALAHDAAERGWWEEYRDLIGGYPDYIAMEDEAGLIRQWETHTIPGLLQTGAYAREVVSGWNTIAATPPREIDRRVEVRMRRQGILSRQAHSVELWIVIDESALWRLVGDNSVMVQQMHHLIRVMQLPNIRLQIFPLNAPHPLMEGSFTLLEFASSHDVTFPDIVHTESLAVSHFEDEVTTHLYRLAHDRLAEAALGPAESRDFIARVLDAWQEHIPDRGL</sequence>
<dbReference type="Pfam" id="PF13560">
    <property type="entry name" value="HTH_31"/>
    <property type="match status" value="1"/>
</dbReference>
<evidence type="ECO:0000313" key="2">
    <source>
        <dbReference type="EMBL" id="GAA2450429.1"/>
    </source>
</evidence>
<dbReference type="RefSeq" id="WP_344596787.1">
    <property type="nucleotide sequence ID" value="NZ_BAAARW010000038.1"/>
</dbReference>
<dbReference type="Pfam" id="PF19054">
    <property type="entry name" value="DUF5753"/>
    <property type="match status" value="1"/>
</dbReference>
<dbReference type="InterPro" id="IPR001387">
    <property type="entry name" value="Cro/C1-type_HTH"/>
</dbReference>
<keyword evidence="3" id="KW-1185">Reference proteome</keyword>
<dbReference type="Gene3D" id="1.10.260.40">
    <property type="entry name" value="lambda repressor-like DNA-binding domains"/>
    <property type="match status" value="1"/>
</dbReference>
<accession>A0ABN3K9P8</accession>
<protein>
    <submittedName>
        <fullName evidence="2">Helix-turn-helix transcriptional regulator</fullName>
    </submittedName>
</protein>
<dbReference type="InterPro" id="IPR010982">
    <property type="entry name" value="Lambda_DNA-bd_dom_sf"/>
</dbReference>
<gene>
    <name evidence="2" type="ORF">GCM10010191_80440</name>
</gene>
<feature type="domain" description="HTH cro/C1-type" evidence="1">
    <location>
        <begin position="18"/>
        <end position="75"/>
    </location>
</feature>
<comment type="caution">
    <text evidence="2">The sequence shown here is derived from an EMBL/GenBank/DDBJ whole genome shotgun (WGS) entry which is preliminary data.</text>
</comment>
<dbReference type="Proteomes" id="UP001501231">
    <property type="component" value="Unassembled WGS sequence"/>
</dbReference>
<dbReference type="PROSITE" id="PS50943">
    <property type="entry name" value="HTH_CROC1"/>
    <property type="match status" value="1"/>
</dbReference>
<dbReference type="SMART" id="SM00530">
    <property type="entry name" value="HTH_XRE"/>
    <property type="match status" value="1"/>
</dbReference>
<dbReference type="CDD" id="cd00093">
    <property type="entry name" value="HTH_XRE"/>
    <property type="match status" value="1"/>
</dbReference>
<dbReference type="InterPro" id="IPR043917">
    <property type="entry name" value="DUF5753"/>
</dbReference>